<dbReference type="Pfam" id="PF14237">
    <property type="entry name" value="GYF_2"/>
    <property type="match status" value="2"/>
</dbReference>
<feature type="region of interest" description="Disordered" evidence="1">
    <location>
        <begin position="204"/>
        <end position="276"/>
    </location>
</feature>
<feature type="region of interest" description="Disordered" evidence="1">
    <location>
        <begin position="432"/>
        <end position="513"/>
    </location>
</feature>
<reference evidence="3 4" key="1">
    <citation type="journal article" date="2015" name="Genome Biol. Evol.">
        <title>Comparative Genomics of a Bacterivorous Green Alga Reveals Evolutionary Causalities and Consequences of Phago-Mixotrophic Mode of Nutrition.</title>
        <authorList>
            <person name="Burns J.A."/>
            <person name="Paasch A."/>
            <person name="Narechania A."/>
            <person name="Kim E."/>
        </authorList>
    </citation>
    <scope>NUCLEOTIDE SEQUENCE [LARGE SCALE GENOMIC DNA]</scope>
    <source>
        <strain evidence="3 4">PLY_AMNH</strain>
    </source>
</reference>
<protein>
    <recommendedName>
        <fullName evidence="2">GYF domain-containing protein</fullName>
    </recommendedName>
</protein>
<dbReference type="InterPro" id="IPR025640">
    <property type="entry name" value="GYF_2"/>
</dbReference>
<feature type="compositionally biased region" description="Polar residues" evidence="1">
    <location>
        <begin position="443"/>
        <end position="455"/>
    </location>
</feature>
<keyword evidence="4" id="KW-1185">Reference proteome</keyword>
<sequence length="513" mass="55544">MPIAGDEENSETWFYVGGDGEEHGPVNFRIVRAHLRLGLLDPETLVWKEGMPDWCASNQVDVFKSCAPGQGMSSSNKIAMQTSVPFPPASKAFAPRVTTPLAAVPDFVSSGADKPPQSERLGRSLASPREHFALSAPPATSASDLDEWFFLAADGEEKGPVGTVEMGRLLRMRVVNPTSWVWSATLQPDWCQIADVPTLNAQLMQGSPMKSGAPGGTLPSVDQEGDGEPDHSGDFSEQGSGDEDQGQPGPPPVRLAPPASSVQREEGATAATAATGHELHLKSLNVQKLLDSRESDPEVLRAALRDIFEKHTDVSNKLKISKSKLRQAKEELLIKGREVEVLQRMATKAREAAQRLHEEPPNSMGEDERRELTRRIRDADSNASEKEQLLMLATQRLADKDTEIADKDAELARARATLQSDLSWFFTSGTNLNGSPHPGNPASAHSGNSPDIATTHTDESRHESQSQPSEGVWNGQKPSSTGPPPSKVKVSLKSLHAKAARKGSVAHPDWVRY</sequence>
<proteinExistence type="predicted"/>
<dbReference type="EMBL" id="LGRX02012672">
    <property type="protein sequence ID" value="KAK3267006.1"/>
    <property type="molecule type" value="Genomic_DNA"/>
</dbReference>
<comment type="caution">
    <text evidence="3">The sequence shown here is derived from an EMBL/GenBank/DDBJ whole genome shotgun (WGS) entry which is preliminary data.</text>
</comment>
<feature type="domain" description="GYF" evidence="2">
    <location>
        <begin position="13"/>
        <end position="61"/>
    </location>
</feature>
<evidence type="ECO:0000313" key="4">
    <source>
        <dbReference type="Proteomes" id="UP001190700"/>
    </source>
</evidence>
<evidence type="ECO:0000259" key="2">
    <source>
        <dbReference type="Pfam" id="PF14237"/>
    </source>
</evidence>
<gene>
    <name evidence="3" type="ORF">CYMTET_24410</name>
</gene>
<evidence type="ECO:0000313" key="3">
    <source>
        <dbReference type="EMBL" id="KAK3267006.1"/>
    </source>
</evidence>
<evidence type="ECO:0000256" key="1">
    <source>
        <dbReference type="SAM" id="MobiDB-lite"/>
    </source>
</evidence>
<feature type="domain" description="GYF" evidence="2">
    <location>
        <begin position="150"/>
        <end position="199"/>
    </location>
</feature>
<feature type="region of interest" description="Disordered" evidence="1">
    <location>
        <begin position="352"/>
        <end position="371"/>
    </location>
</feature>
<accession>A0AAE0FXB1</accession>
<dbReference type="AlphaFoldDB" id="A0AAE0FXB1"/>
<organism evidence="3 4">
    <name type="scientific">Cymbomonas tetramitiformis</name>
    <dbReference type="NCBI Taxonomy" id="36881"/>
    <lineage>
        <taxon>Eukaryota</taxon>
        <taxon>Viridiplantae</taxon>
        <taxon>Chlorophyta</taxon>
        <taxon>Pyramimonadophyceae</taxon>
        <taxon>Pyramimonadales</taxon>
        <taxon>Pyramimonadaceae</taxon>
        <taxon>Cymbomonas</taxon>
    </lineage>
</organism>
<dbReference type="Proteomes" id="UP001190700">
    <property type="component" value="Unassembled WGS sequence"/>
</dbReference>
<name>A0AAE0FXB1_9CHLO</name>